<evidence type="ECO:0000259" key="4">
    <source>
        <dbReference type="PROSITE" id="PS50104"/>
    </source>
</evidence>
<keyword evidence="2" id="KW-0677">Repeat</keyword>
<dbReference type="InterPro" id="IPR035897">
    <property type="entry name" value="Toll_tir_struct_dom_sf"/>
</dbReference>
<feature type="non-terminal residue" evidence="5">
    <location>
        <position position="703"/>
    </location>
</feature>
<dbReference type="InterPro" id="IPR027417">
    <property type="entry name" value="P-loop_NTPase"/>
</dbReference>
<dbReference type="InterPro" id="IPR044974">
    <property type="entry name" value="Disease_R_plants"/>
</dbReference>
<accession>A0A2K3L383</accession>
<gene>
    <name evidence="5" type="ORF">L195_g028881</name>
</gene>
<evidence type="ECO:0000256" key="1">
    <source>
        <dbReference type="ARBA" id="ARBA00022614"/>
    </source>
</evidence>
<dbReference type="Gene3D" id="1.10.8.430">
    <property type="entry name" value="Helical domain of apoptotic protease-activating factors"/>
    <property type="match status" value="1"/>
</dbReference>
<dbReference type="GO" id="GO:0007165">
    <property type="term" value="P:signal transduction"/>
    <property type="evidence" value="ECO:0007669"/>
    <property type="project" value="InterPro"/>
</dbReference>
<dbReference type="InterPro" id="IPR058192">
    <property type="entry name" value="WHD_ROQ1-like"/>
</dbReference>
<dbReference type="GO" id="GO:0043531">
    <property type="term" value="F:ADP binding"/>
    <property type="evidence" value="ECO:0007669"/>
    <property type="project" value="InterPro"/>
</dbReference>
<dbReference type="Proteomes" id="UP000236291">
    <property type="component" value="Unassembled WGS sequence"/>
</dbReference>
<evidence type="ECO:0000256" key="3">
    <source>
        <dbReference type="ARBA" id="ARBA00022821"/>
    </source>
</evidence>
<dbReference type="Pfam" id="PF23282">
    <property type="entry name" value="WHD_ROQ1"/>
    <property type="match status" value="1"/>
</dbReference>
<sequence length="703" mass="80032">MNEKKMTVIGADRAVDPVYMVKKLRKICRAEIVSVGPLKEPEKKKEKPKKEGEKKELVDSSTSSLFSSSSSSSWSFSLSSVSRVTHDVFINFSPKDDSKNFVSRLNVALAKAGIECYTNYLHKGTHGLGLEELLLEDTHISILVFSQNYTESNSCLNELQQIMKCRRTHGHMVMPVFYDVDPSVVRHQQGAFGKKLHATAENRYLDRELRENTLLSWKSALTQAASLIGWDATNYRNEAELMQQIVGDVLRKLTSGFPGGMELHVRKVTELIVNQSSKISLIGIWGMGGLGKTMTAKAIYARLQGKFFNTSFIENVRKVLEWQNRGIIHLQQQLLSDILKTNVMIHSIAEGKRMINERFQGEKVLVVLDDVDYVCILNEMDENESLELFSWYAFRQPSPIKDFNELSRNAIAYCGGLPLVLEVLGSYLFAKTKQEWLNVISKLKRIIKYNAQQILRISYDGLMDDMVKDIFLDICCFFIGKNRDYVTDILNGCGLYAEVGIAILIERSLVKIEKNNKLGMHDLIRDMGREIVRERSAREPGKRSRLWFDEDVHHVLTTNSGTETVEGLVLKSQRTGRVSFSTPSFKEMKKLRLLQLDRVDLTGDYGNLSKELKWVHWQGFTRSYIPDDFHQGNLVLVNLKILNLSHSRYLTSTPDFSKLPNLEKLIMKDCPCLSEIHTSIGDLDKLLLINLKDCTGLSNLPKK</sequence>
<dbReference type="InterPro" id="IPR032675">
    <property type="entry name" value="LRR_dom_sf"/>
</dbReference>
<dbReference type="SUPFAM" id="SSF46785">
    <property type="entry name" value="Winged helix' DNA-binding domain"/>
    <property type="match status" value="1"/>
</dbReference>
<dbReference type="ExpressionAtlas" id="A0A2K3L383">
    <property type="expression patterns" value="baseline"/>
</dbReference>
<feature type="domain" description="TIR" evidence="4">
    <location>
        <begin position="84"/>
        <end position="253"/>
    </location>
</feature>
<dbReference type="STRING" id="57577.A0A2K3L383"/>
<dbReference type="PROSITE" id="PS50104">
    <property type="entry name" value="TIR"/>
    <property type="match status" value="1"/>
</dbReference>
<dbReference type="AlphaFoldDB" id="A0A2K3L383"/>
<dbReference type="InterPro" id="IPR036390">
    <property type="entry name" value="WH_DNA-bd_sf"/>
</dbReference>
<dbReference type="InterPro" id="IPR000157">
    <property type="entry name" value="TIR_dom"/>
</dbReference>
<dbReference type="Gene3D" id="3.30.70.100">
    <property type="match status" value="1"/>
</dbReference>
<keyword evidence="1" id="KW-0433">Leucine-rich repeat</keyword>
<dbReference type="SUPFAM" id="SSF52200">
    <property type="entry name" value="Toll/Interleukin receptor TIR domain"/>
    <property type="match status" value="1"/>
</dbReference>
<dbReference type="Gene3D" id="3.40.50.300">
    <property type="entry name" value="P-loop containing nucleotide triphosphate hydrolases"/>
    <property type="match status" value="1"/>
</dbReference>
<dbReference type="GO" id="GO:0006952">
    <property type="term" value="P:defense response"/>
    <property type="evidence" value="ECO:0007669"/>
    <property type="project" value="UniProtKB-KW"/>
</dbReference>
<dbReference type="EMBL" id="ASHM01025365">
    <property type="protein sequence ID" value="PNX72983.1"/>
    <property type="molecule type" value="Genomic_DNA"/>
</dbReference>
<evidence type="ECO:0000313" key="6">
    <source>
        <dbReference type="Proteomes" id="UP000236291"/>
    </source>
</evidence>
<dbReference type="Pfam" id="PF00931">
    <property type="entry name" value="NB-ARC"/>
    <property type="match status" value="1"/>
</dbReference>
<reference evidence="5 6" key="2">
    <citation type="journal article" date="2017" name="Front. Plant Sci.">
        <title>Gene Classification and Mining of Molecular Markers Useful in Red Clover (Trifolium pratense) Breeding.</title>
        <authorList>
            <person name="Istvanek J."/>
            <person name="Dluhosova J."/>
            <person name="Dluhos P."/>
            <person name="Patkova L."/>
            <person name="Nedelnik J."/>
            <person name="Repkova J."/>
        </authorList>
    </citation>
    <scope>NUCLEOTIDE SEQUENCE [LARGE SCALE GENOMIC DNA]</scope>
    <source>
        <strain evidence="6">cv. Tatra</strain>
        <tissue evidence="5">Young leaves</tissue>
    </source>
</reference>
<comment type="caution">
    <text evidence="5">The sequence shown here is derived from an EMBL/GenBank/DDBJ whole genome shotgun (WGS) entry which is preliminary data.</text>
</comment>
<dbReference type="SUPFAM" id="SSF52058">
    <property type="entry name" value="L domain-like"/>
    <property type="match status" value="1"/>
</dbReference>
<evidence type="ECO:0000256" key="2">
    <source>
        <dbReference type="ARBA" id="ARBA00022737"/>
    </source>
</evidence>
<dbReference type="SMART" id="SM00255">
    <property type="entry name" value="TIR"/>
    <property type="match status" value="1"/>
</dbReference>
<organism evidence="5 6">
    <name type="scientific">Trifolium pratense</name>
    <name type="common">Red clover</name>
    <dbReference type="NCBI Taxonomy" id="57577"/>
    <lineage>
        <taxon>Eukaryota</taxon>
        <taxon>Viridiplantae</taxon>
        <taxon>Streptophyta</taxon>
        <taxon>Embryophyta</taxon>
        <taxon>Tracheophyta</taxon>
        <taxon>Spermatophyta</taxon>
        <taxon>Magnoliopsida</taxon>
        <taxon>eudicotyledons</taxon>
        <taxon>Gunneridae</taxon>
        <taxon>Pentapetalae</taxon>
        <taxon>rosids</taxon>
        <taxon>fabids</taxon>
        <taxon>Fabales</taxon>
        <taxon>Fabaceae</taxon>
        <taxon>Papilionoideae</taxon>
        <taxon>50 kb inversion clade</taxon>
        <taxon>NPAAA clade</taxon>
        <taxon>Hologalegina</taxon>
        <taxon>IRL clade</taxon>
        <taxon>Trifolieae</taxon>
        <taxon>Trifolium</taxon>
    </lineage>
</organism>
<dbReference type="SUPFAM" id="SSF52540">
    <property type="entry name" value="P-loop containing nucleoside triphosphate hydrolases"/>
    <property type="match status" value="1"/>
</dbReference>
<dbReference type="Gene3D" id="3.40.50.10140">
    <property type="entry name" value="Toll/interleukin-1 receptor homology (TIR) domain"/>
    <property type="match status" value="1"/>
</dbReference>
<dbReference type="PANTHER" id="PTHR11017">
    <property type="entry name" value="LEUCINE-RICH REPEAT-CONTAINING PROTEIN"/>
    <property type="match status" value="1"/>
</dbReference>
<protein>
    <submittedName>
        <fullName evidence="5">Disease resistance protein (TIR-NBS-LRR class)</fullName>
    </submittedName>
</protein>
<dbReference type="InterPro" id="IPR042197">
    <property type="entry name" value="Apaf_helical"/>
</dbReference>
<dbReference type="PANTHER" id="PTHR11017:SF560">
    <property type="entry name" value="RESISTANCE PROTEIN (TIR-NBS-LRR CLASS), PUTATIVE-RELATED"/>
    <property type="match status" value="1"/>
</dbReference>
<dbReference type="PRINTS" id="PR00364">
    <property type="entry name" value="DISEASERSIST"/>
</dbReference>
<dbReference type="InterPro" id="IPR002182">
    <property type="entry name" value="NB-ARC"/>
</dbReference>
<keyword evidence="3" id="KW-0611">Plant defense</keyword>
<reference evidence="5 6" key="1">
    <citation type="journal article" date="2014" name="Am. J. Bot.">
        <title>Genome assembly and annotation for red clover (Trifolium pratense; Fabaceae).</title>
        <authorList>
            <person name="Istvanek J."/>
            <person name="Jaros M."/>
            <person name="Krenek A."/>
            <person name="Repkova J."/>
        </authorList>
    </citation>
    <scope>NUCLEOTIDE SEQUENCE [LARGE SCALE GENOMIC DNA]</scope>
    <source>
        <strain evidence="6">cv. Tatra</strain>
        <tissue evidence="5">Young leaves</tissue>
    </source>
</reference>
<evidence type="ECO:0000313" key="5">
    <source>
        <dbReference type="EMBL" id="PNX72983.1"/>
    </source>
</evidence>
<name>A0A2K3L383_TRIPR</name>
<dbReference type="Gene3D" id="3.80.10.10">
    <property type="entry name" value="Ribonuclease Inhibitor"/>
    <property type="match status" value="1"/>
</dbReference>
<proteinExistence type="predicted"/>
<dbReference type="Pfam" id="PF01582">
    <property type="entry name" value="TIR"/>
    <property type="match status" value="1"/>
</dbReference>